<dbReference type="KEGG" id="tvd:SG34_011315"/>
<dbReference type="Proteomes" id="UP000032352">
    <property type="component" value="Chromosome"/>
</dbReference>
<dbReference type="AlphaFoldDB" id="A0AAE9Z793"/>
<dbReference type="EMBL" id="CP059733">
    <property type="protein sequence ID" value="WDE07419.1"/>
    <property type="molecule type" value="Genomic_DNA"/>
</dbReference>
<evidence type="ECO:0000313" key="1">
    <source>
        <dbReference type="EMBL" id="WDE07419.1"/>
    </source>
</evidence>
<sequence length="64" mass="7131">MSNNESGNGIEEQLAEDIYKLMDEFEQFNGKCSFLCDTFAAVASNPECIDELTSYGFDFSLTSL</sequence>
<reference evidence="1 2" key="2">
    <citation type="journal article" date="2022" name="Mar. Drugs">
        <title>Bioassay-Guided Fractionation Leads to the Detection of Cholic Acid Generated by the Rare Thalassomonas sp.</title>
        <authorList>
            <person name="Pheiffer F."/>
            <person name="Schneider Y.K."/>
            <person name="Hansen E.H."/>
            <person name="Andersen J.H."/>
            <person name="Isaksson J."/>
            <person name="Busche T."/>
            <person name="R C."/>
            <person name="Kalinowski J."/>
            <person name="Zyl L.V."/>
            <person name="Trindade M."/>
        </authorList>
    </citation>
    <scope>NUCLEOTIDE SEQUENCE [LARGE SCALE GENOMIC DNA]</scope>
    <source>
        <strain evidence="1 2">XOM25</strain>
    </source>
</reference>
<organism evidence="1 2">
    <name type="scientific">Thalassomonas viridans</name>
    <dbReference type="NCBI Taxonomy" id="137584"/>
    <lineage>
        <taxon>Bacteria</taxon>
        <taxon>Pseudomonadati</taxon>
        <taxon>Pseudomonadota</taxon>
        <taxon>Gammaproteobacteria</taxon>
        <taxon>Alteromonadales</taxon>
        <taxon>Colwelliaceae</taxon>
        <taxon>Thalassomonas</taxon>
    </lineage>
</organism>
<proteinExistence type="predicted"/>
<accession>A0AAE9Z793</accession>
<dbReference type="RefSeq" id="WP_152647122.1">
    <property type="nucleotide sequence ID" value="NZ_CP059733.1"/>
</dbReference>
<evidence type="ECO:0000313" key="2">
    <source>
        <dbReference type="Proteomes" id="UP000032352"/>
    </source>
</evidence>
<name>A0AAE9Z793_9GAMM</name>
<gene>
    <name evidence="1" type="ORF">SG34_011315</name>
</gene>
<protein>
    <submittedName>
        <fullName evidence="1">Uncharacterized protein</fullName>
    </submittedName>
</protein>
<keyword evidence="2" id="KW-1185">Reference proteome</keyword>
<reference evidence="1 2" key="1">
    <citation type="journal article" date="2015" name="Genome Announc.">
        <title>Draft Genome Sequences of Marine Isolates of Thalassomonas viridans and Thalassomonas actiniarum.</title>
        <authorList>
            <person name="Olonade I."/>
            <person name="van Zyl L.J."/>
            <person name="Trindade M."/>
        </authorList>
    </citation>
    <scope>NUCLEOTIDE SEQUENCE [LARGE SCALE GENOMIC DNA]</scope>
    <source>
        <strain evidence="1 2">XOM25</strain>
    </source>
</reference>